<reference evidence="3" key="1">
    <citation type="journal article" date="2013" name="Science">
        <title>The Amborella genome and the evolution of flowering plants.</title>
        <authorList>
            <consortium name="Amborella Genome Project"/>
        </authorList>
    </citation>
    <scope>NUCLEOTIDE SEQUENCE [LARGE SCALE GENOMIC DNA]</scope>
</reference>
<keyword evidence="3" id="KW-1185">Reference proteome</keyword>
<feature type="compositionally biased region" description="Polar residues" evidence="1">
    <location>
        <begin position="135"/>
        <end position="145"/>
    </location>
</feature>
<dbReference type="Gramene" id="ERN15610">
    <property type="protein sequence ID" value="ERN15610"/>
    <property type="gene ID" value="AMTR_s00048p00175230"/>
</dbReference>
<name>U5D061_AMBTC</name>
<protein>
    <submittedName>
        <fullName evidence="2">Uncharacterized protein</fullName>
    </submittedName>
</protein>
<feature type="compositionally biased region" description="Polar residues" evidence="1">
    <location>
        <begin position="83"/>
        <end position="92"/>
    </location>
</feature>
<gene>
    <name evidence="2" type="ORF">AMTR_s00048p00175230</name>
</gene>
<feature type="region of interest" description="Disordered" evidence="1">
    <location>
        <begin position="72"/>
        <end position="145"/>
    </location>
</feature>
<dbReference type="Proteomes" id="UP000017836">
    <property type="component" value="Unassembled WGS sequence"/>
</dbReference>
<sequence>MQAEAPQEFWMRKRSTQTFKLPIPALPKEIARIGRGEHIMDTMPQDMGLVDDGVISDLIMVHRKQATLAQVKNNPRGRKGTRESINLVSDITTRPLPPSLPPDSPPNNTFLQTHHPTIPSSKPFTKKKHEEYPPTAQNKDLSLEH</sequence>
<proteinExistence type="predicted"/>
<feature type="compositionally biased region" description="Pro residues" evidence="1">
    <location>
        <begin position="95"/>
        <end position="105"/>
    </location>
</feature>
<evidence type="ECO:0000256" key="1">
    <source>
        <dbReference type="SAM" id="MobiDB-lite"/>
    </source>
</evidence>
<evidence type="ECO:0000313" key="3">
    <source>
        <dbReference type="Proteomes" id="UP000017836"/>
    </source>
</evidence>
<dbReference type="HOGENOM" id="CLU_1789444_0_0_1"/>
<dbReference type="EMBL" id="KI392502">
    <property type="protein sequence ID" value="ERN15610.1"/>
    <property type="molecule type" value="Genomic_DNA"/>
</dbReference>
<feature type="compositionally biased region" description="Polar residues" evidence="1">
    <location>
        <begin position="107"/>
        <end position="123"/>
    </location>
</feature>
<dbReference type="AlphaFoldDB" id="U5D061"/>
<accession>U5D061</accession>
<organism evidence="2 3">
    <name type="scientific">Amborella trichopoda</name>
    <dbReference type="NCBI Taxonomy" id="13333"/>
    <lineage>
        <taxon>Eukaryota</taxon>
        <taxon>Viridiplantae</taxon>
        <taxon>Streptophyta</taxon>
        <taxon>Embryophyta</taxon>
        <taxon>Tracheophyta</taxon>
        <taxon>Spermatophyta</taxon>
        <taxon>Magnoliopsida</taxon>
        <taxon>Amborellales</taxon>
        <taxon>Amborellaceae</taxon>
        <taxon>Amborella</taxon>
    </lineage>
</organism>
<evidence type="ECO:0000313" key="2">
    <source>
        <dbReference type="EMBL" id="ERN15610.1"/>
    </source>
</evidence>